<feature type="compositionally biased region" description="Polar residues" evidence="1">
    <location>
        <begin position="365"/>
        <end position="382"/>
    </location>
</feature>
<feature type="compositionally biased region" description="Basic and acidic residues" evidence="1">
    <location>
        <begin position="1198"/>
        <end position="1221"/>
    </location>
</feature>
<dbReference type="VEuPathDB" id="TrichDB:TVAG_488920"/>
<dbReference type="Proteomes" id="UP000001542">
    <property type="component" value="Unassembled WGS sequence"/>
</dbReference>
<dbReference type="RefSeq" id="XP_001307283.1">
    <property type="nucleotide sequence ID" value="XM_001307282.1"/>
</dbReference>
<feature type="compositionally biased region" description="Basic and acidic residues" evidence="1">
    <location>
        <begin position="1717"/>
        <end position="1732"/>
    </location>
</feature>
<feature type="compositionally biased region" description="Basic and acidic residues" evidence="1">
    <location>
        <begin position="1081"/>
        <end position="1118"/>
    </location>
</feature>
<feature type="compositionally biased region" description="Low complexity" evidence="1">
    <location>
        <begin position="656"/>
        <end position="667"/>
    </location>
</feature>
<feature type="compositionally biased region" description="Polar residues" evidence="1">
    <location>
        <begin position="841"/>
        <end position="855"/>
    </location>
</feature>
<feature type="compositionally biased region" description="Basic and acidic residues" evidence="1">
    <location>
        <begin position="1228"/>
        <end position="1243"/>
    </location>
</feature>
<dbReference type="EMBL" id="DS113862">
    <property type="protein sequence ID" value="EAX94353.1"/>
    <property type="molecule type" value="Genomic_DNA"/>
</dbReference>
<accession>A2FL64</accession>
<feature type="compositionally biased region" description="Low complexity" evidence="1">
    <location>
        <begin position="720"/>
        <end position="729"/>
    </location>
</feature>
<feature type="compositionally biased region" description="Polar residues" evidence="1">
    <location>
        <begin position="1974"/>
        <end position="1986"/>
    </location>
</feature>
<feature type="compositionally biased region" description="Basic and acidic residues" evidence="1">
    <location>
        <begin position="1176"/>
        <end position="1186"/>
    </location>
</feature>
<feature type="compositionally biased region" description="Basic and acidic residues" evidence="1">
    <location>
        <begin position="963"/>
        <end position="991"/>
    </location>
</feature>
<dbReference type="VEuPathDB" id="TrichDB:TVAGG3_0426930"/>
<feature type="compositionally biased region" description="Polar residues" evidence="1">
    <location>
        <begin position="782"/>
        <end position="792"/>
    </location>
</feature>
<feature type="compositionally biased region" description="Basic and acidic residues" evidence="1">
    <location>
        <begin position="1627"/>
        <end position="1664"/>
    </location>
</feature>
<feature type="compositionally biased region" description="Basic and acidic residues" evidence="1">
    <location>
        <begin position="1565"/>
        <end position="1583"/>
    </location>
</feature>
<feature type="compositionally biased region" description="Basic and acidic residues" evidence="1">
    <location>
        <begin position="1924"/>
        <end position="1935"/>
    </location>
</feature>
<feature type="compositionally biased region" description="Acidic residues" evidence="1">
    <location>
        <begin position="1737"/>
        <end position="1747"/>
    </location>
</feature>
<feature type="compositionally biased region" description="Polar residues" evidence="1">
    <location>
        <begin position="212"/>
        <end position="230"/>
    </location>
</feature>
<reference evidence="2" key="2">
    <citation type="journal article" date="2007" name="Science">
        <title>Draft genome sequence of the sexually transmitted pathogen Trichomonas vaginalis.</title>
        <authorList>
            <person name="Carlton J.M."/>
            <person name="Hirt R.P."/>
            <person name="Silva J.C."/>
            <person name="Delcher A.L."/>
            <person name="Schatz M."/>
            <person name="Zhao Q."/>
            <person name="Wortman J.R."/>
            <person name="Bidwell S.L."/>
            <person name="Alsmark U.C.M."/>
            <person name="Besteiro S."/>
            <person name="Sicheritz-Ponten T."/>
            <person name="Noel C.J."/>
            <person name="Dacks J.B."/>
            <person name="Foster P.G."/>
            <person name="Simillion C."/>
            <person name="Van de Peer Y."/>
            <person name="Miranda-Saavedra D."/>
            <person name="Barton G.J."/>
            <person name="Westrop G.D."/>
            <person name="Mueller S."/>
            <person name="Dessi D."/>
            <person name="Fiori P.L."/>
            <person name="Ren Q."/>
            <person name="Paulsen I."/>
            <person name="Zhang H."/>
            <person name="Bastida-Corcuera F.D."/>
            <person name="Simoes-Barbosa A."/>
            <person name="Brown M.T."/>
            <person name="Hayes R.D."/>
            <person name="Mukherjee M."/>
            <person name="Okumura C.Y."/>
            <person name="Schneider R."/>
            <person name="Smith A.J."/>
            <person name="Vanacova S."/>
            <person name="Villalvazo M."/>
            <person name="Haas B.J."/>
            <person name="Pertea M."/>
            <person name="Feldblyum T.V."/>
            <person name="Utterback T.R."/>
            <person name="Shu C.L."/>
            <person name="Osoegawa K."/>
            <person name="de Jong P.J."/>
            <person name="Hrdy I."/>
            <person name="Horvathova L."/>
            <person name="Zubacova Z."/>
            <person name="Dolezal P."/>
            <person name="Malik S.B."/>
            <person name="Logsdon J.M. Jr."/>
            <person name="Henze K."/>
            <person name="Gupta A."/>
            <person name="Wang C.C."/>
            <person name="Dunne R.L."/>
            <person name="Upcroft J.A."/>
            <person name="Upcroft P."/>
            <person name="White O."/>
            <person name="Salzberg S.L."/>
            <person name="Tang P."/>
            <person name="Chiu C.-H."/>
            <person name="Lee Y.-S."/>
            <person name="Embley T.M."/>
            <person name="Coombs G.H."/>
            <person name="Mottram J.C."/>
            <person name="Tachezy J."/>
            <person name="Fraser-Liggett C.M."/>
            <person name="Johnson P.J."/>
        </authorList>
    </citation>
    <scope>NUCLEOTIDE SEQUENCE [LARGE SCALE GENOMIC DNA]</scope>
    <source>
        <strain evidence="2">G3</strain>
    </source>
</reference>
<dbReference type="OMA" id="FTAVIQN"/>
<name>A2FL64_TRIV3</name>
<feature type="compositionally biased region" description="Basic and acidic residues" evidence="1">
    <location>
        <begin position="793"/>
        <end position="807"/>
    </location>
</feature>
<feature type="compositionally biased region" description="Polar residues" evidence="1">
    <location>
        <begin position="585"/>
        <end position="598"/>
    </location>
</feature>
<feature type="compositionally biased region" description="Basic and acidic residues" evidence="1">
    <location>
        <begin position="1136"/>
        <end position="1169"/>
    </location>
</feature>
<feature type="compositionally biased region" description="Polar residues" evidence="1">
    <location>
        <begin position="104"/>
        <end position="124"/>
    </location>
</feature>
<feature type="compositionally biased region" description="Basic and acidic residues" evidence="1">
    <location>
        <begin position="1320"/>
        <end position="1415"/>
    </location>
</feature>
<feature type="compositionally biased region" description="Basic and acidic residues" evidence="1">
    <location>
        <begin position="1895"/>
        <end position="1908"/>
    </location>
</feature>
<organism evidence="2 3">
    <name type="scientific">Trichomonas vaginalis (strain ATCC PRA-98 / G3)</name>
    <dbReference type="NCBI Taxonomy" id="412133"/>
    <lineage>
        <taxon>Eukaryota</taxon>
        <taxon>Metamonada</taxon>
        <taxon>Parabasalia</taxon>
        <taxon>Trichomonadida</taxon>
        <taxon>Trichomonadidae</taxon>
        <taxon>Trichomonas</taxon>
    </lineage>
</organism>
<sequence length="2102" mass="239176">MRRNERVVSPLLDLEAQERYYRMHYENLAGLRPTINTSRPDEVPRLARHKKNKKAQCQFADTVSNEIYGLITAREAEKNKKYNSPSKTPKTSRRYVPPDIAQFYNSSPTTKPANVNNSPKSNKNLFYPSPDIDSTASMESDHPRINIKKANKVADINDSDQKALERIVNKKIQEVKRNARQKDEQEKSHYNLVANDLPSLYLNTQPTSIYAKSQTPPSDKLSSMNTTTPPNARKIKFVSSSTDDSDAAEYLSQENINEIADILNSPVENEEDDETNAKISKEVLGKLKDEIKHMEKPIPVNPEKSEPIHIDTPPSKHKISPERKNTSPVSASENKLDSENKESPATPSKSHRIKKHRRVRKQKQGSEQSPNYSLTDDQYSQVKSDKENLISPENSNLSNHETENKHEESSNEKGNNSATPKSPEFKEVSKSDNPWAQNPINKQLGPEPERKEASVPPNNSNGSARQELDVLDNFNKTAPVRKMPELNQNSDLIEFGSDEAIETDTDAQKILNIFDNDKKSPSTTAVLQDKSHIEEEEESSDEIDPKQDELNNCITEPLNKDKPLSISGVLDKIVDKIQEKEGINPDSQNKSTKSPAESSKNDNNDDKTGKENPMTKDVDQGKTDSKPDKLNDENKTSDKNDLPTLSDLLQTPPIKQNVSVEQNSNNQPEKQEETPHNTTISDILMHPNEPPKELNSNSQVNEESKQKDQIMPEEPVKSESNSNDSPMNDSNDDIPKPNLSMILLHPNNDNKSDENKEETPENKEIPASNPENGDKNEEKPLSLSNIIKNPPTQEEKKDLTSEDDKKHNILLGSQAKEQEKHEQPNLSTEIVASFEKEPNPLRNSIISQGTIFENKSPSKSEGEKQDIDVQATESKESPRNEKESPPFVPLLQPLIDKNTKQEDLPINDQEKELPKEEKTEEKPLLAALVEPLVNKQDDKNNEEEEKQEGKPSLSDYIQPPVNKQEEPREKGDEKEKESPRNKENEEKSDEKLNEEEEKHDEKPVLALLMQPLFDQVNKNPDENKKSPREIPKQEEKREISDEKETESNDQNTPKEYSKEGSLNEEKPLLANLLQPIVDQNSKSEDKESPKEIPKQEEKPESPKEKESVKESPKEDNSNLEKSLLNDLLQPIVDQNSKYETKESPRDISKQDDKNEIEEKPESPNEKETDNTSSTESPRDEKSEDKPLLAVLFPPLVEQTEKSDKEDKNSPRETDERNDTESPRNINENNDKESPKEIEEKQEQENPPLAPLLQPLADQTEKSDKDDKEMPKEIEETKDTKESPTNDEKQEKENPPLASLLQPLVDDNSNKNDSNDQNSMLEEKDISDDKISDKEIPIEEEKPKDETSHDKQSESNEPPKDDKDVKIEDKTDESSTEKENSNSSDNEEKQKDDSNFIDKRDEPQSEEKKSSDKESSSDIEPLSESGTEVPSSIFNIQSNTISMISESPNKQNQSINQIDEKELSSSTGTPSSELSIQNAIKDKLEPNTEPQNNEEESDSSVSIDSIHSDDEKEKSNEQPKENEKESEKDKSFDSVKIDSERDDFEEPNNEINDKELPTNPENINDQLKEEVPEPPKEAEKHDTSFEEEEQKLEANSSKSSVKEESSKEEDKEKSSDEEEEPNEIQNENQKEEEKQNVSPSREELPKVEEINHDDEQKLTEEESKSESSLSDSNEKPKEESVTPQENDIDHQETQNIDNEDEEKPKDENSHVSETPIEEESKPENELDEKKEDQSQNPAEEEIKSEEEDNKPKDENSQIPNEEEEKPEDLHEKAVKFQPINDQQEEIPSTESIKNDKEEEDVDSDLSFQSNVARKYESSVDFIEPSSLNSSGENISLNEIIEETPKAEEETPEASVSQEAMEVSTGRIQYESQDENRKPKEEPSEVSANSIYSESEILPKMESEKEKETPKSLSYATPVHMDIQPEPEKPKLVEKYENQTTPRRRKKKRASKLNDDSFPMSNSTPLFFSTAEIPESDQSPRITEQLPKQSPRGYTSPKVPLFIQSNISVTTHGHKKKQIKKVRRPVEMSKDDEVIFYTRVTDTTLIRNEEQLRSQFMDAPIKIDDSIQSISPVNIYKGKGEVAATLNSPKTNLPRKPLELEKLW</sequence>
<feature type="compositionally biased region" description="Basic and acidic residues" evidence="1">
    <location>
        <begin position="1258"/>
        <end position="1293"/>
    </location>
</feature>
<feature type="compositionally biased region" description="Low complexity" evidence="1">
    <location>
        <begin position="1244"/>
        <end position="1257"/>
    </location>
</feature>
<feature type="compositionally biased region" description="Basic and acidic residues" evidence="1">
    <location>
        <begin position="400"/>
        <end position="411"/>
    </location>
</feature>
<feature type="compositionally biased region" description="Polar residues" evidence="1">
    <location>
        <begin position="1423"/>
        <end position="1456"/>
    </location>
</feature>
<feature type="compositionally biased region" description="Basic and acidic residues" evidence="1">
    <location>
        <begin position="897"/>
        <end position="923"/>
    </location>
</feature>
<keyword evidence="3" id="KW-1185">Reference proteome</keyword>
<feature type="compositionally biased region" description="Low complexity" evidence="1">
    <location>
        <begin position="1463"/>
        <end position="1474"/>
    </location>
</feature>
<feature type="compositionally biased region" description="Basic and acidic residues" evidence="1">
    <location>
        <begin position="572"/>
        <end position="583"/>
    </location>
</feature>
<feature type="compositionally biased region" description="Basic and acidic residues" evidence="1">
    <location>
        <begin position="1505"/>
        <end position="1538"/>
    </location>
</feature>
<feature type="region of interest" description="Disordered" evidence="1">
    <location>
        <begin position="515"/>
        <end position="1994"/>
    </location>
</feature>
<feature type="compositionally biased region" description="Basic and acidic residues" evidence="1">
    <location>
        <begin position="1019"/>
        <end position="1046"/>
    </location>
</feature>
<feature type="compositionally biased region" description="Polar residues" evidence="1">
    <location>
        <begin position="1778"/>
        <end position="1790"/>
    </location>
</feature>
<feature type="compositionally biased region" description="Basic and acidic residues" evidence="1">
    <location>
        <begin position="856"/>
        <end position="884"/>
    </location>
</feature>
<feature type="compositionally biased region" description="Basic and acidic residues" evidence="1">
    <location>
        <begin position="1872"/>
        <end position="1881"/>
    </location>
</feature>
<feature type="compositionally biased region" description="Polar residues" evidence="1">
    <location>
        <begin position="431"/>
        <end position="441"/>
    </location>
</feature>
<dbReference type="InParanoid" id="A2FL64"/>
<feature type="region of interest" description="Disordered" evidence="1">
    <location>
        <begin position="212"/>
        <end position="233"/>
    </location>
</feature>
<feature type="compositionally biased region" description="Polar residues" evidence="1">
    <location>
        <begin position="1824"/>
        <end position="1835"/>
    </location>
</feature>
<evidence type="ECO:0000313" key="3">
    <source>
        <dbReference type="Proteomes" id="UP000001542"/>
    </source>
</evidence>
<feature type="compositionally biased region" description="Basic residues" evidence="1">
    <location>
        <begin position="1940"/>
        <end position="1949"/>
    </location>
</feature>
<gene>
    <name evidence="2" type="ORF">TVAG_488920</name>
</gene>
<feature type="compositionally biased region" description="Basic and acidic residues" evidence="1">
    <location>
        <begin position="1599"/>
        <end position="1613"/>
    </location>
</feature>
<protein>
    <submittedName>
        <fullName evidence="2">Uncharacterized protein</fullName>
    </submittedName>
</protein>
<evidence type="ECO:0000256" key="1">
    <source>
        <dbReference type="SAM" id="MobiDB-lite"/>
    </source>
</evidence>
<feature type="compositionally biased region" description="Basic and acidic residues" evidence="1">
    <location>
        <begin position="702"/>
        <end position="717"/>
    </location>
</feature>
<evidence type="ECO:0000313" key="2">
    <source>
        <dbReference type="EMBL" id="EAX94353.1"/>
    </source>
</evidence>
<feature type="compositionally biased region" description="Basic and acidic residues" evidence="1">
    <location>
        <begin position="748"/>
        <end position="764"/>
    </location>
</feature>
<proteinExistence type="predicted"/>
<feature type="compositionally biased region" description="Basic residues" evidence="1">
    <location>
        <begin position="349"/>
        <end position="363"/>
    </location>
</feature>
<feature type="compositionally biased region" description="Basic and acidic residues" evidence="1">
    <location>
        <begin position="1055"/>
        <end position="1067"/>
    </location>
</feature>
<feature type="region of interest" description="Disordered" evidence="1">
    <location>
        <begin position="104"/>
        <end position="141"/>
    </location>
</feature>
<feature type="region of interest" description="Disordered" evidence="1">
    <location>
        <begin position="290"/>
        <end position="488"/>
    </location>
</feature>
<reference evidence="2" key="1">
    <citation type="submission" date="2006-10" db="EMBL/GenBank/DDBJ databases">
        <authorList>
            <person name="Amadeo P."/>
            <person name="Zhao Q."/>
            <person name="Wortman J."/>
            <person name="Fraser-Liggett C."/>
            <person name="Carlton J."/>
        </authorList>
    </citation>
    <scope>NUCLEOTIDE SEQUENCE</scope>
    <source>
        <strain evidence="2">G3</strain>
    </source>
</reference>
<dbReference type="KEGG" id="tva:4752086"/>
<feature type="compositionally biased region" description="Basic and acidic residues" evidence="1">
    <location>
        <begin position="599"/>
        <end position="641"/>
    </location>
</feature>